<feature type="domain" description="Zn(2)-C6 fungal-type" evidence="6">
    <location>
        <begin position="5"/>
        <end position="44"/>
    </location>
</feature>
<dbReference type="GO" id="GO:0003677">
    <property type="term" value="F:DNA binding"/>
    <property type="evidence" value="ECO:0007669"/>
    <property type="project" value="UniProtKB-KW"/>
</dbReference>
<keyword evidence="8" id="KW-1185">Reference proteome</keyword>
<evidence type="ECO:0000256" key="1">
    <source>
        <dbReference type="ARBA" id="ARBA00004123"/>
    </source>
</evidence>
<comment type="subcellular location">
    <subcellularLocation>
        <location evidence="1">Nucleus</location>
    </subcellularLocation>
</comment>
<dbReference type="Pfam" id="PF00172">
    <property type="entry name" value="Zn_clus"/>
    <property type="match status" value="1"/>
</dbReference>
<evidence type="ECO:0000313" key="8">
    <source>
        <dbReference type="Proteomes" id="UP000194127"/>
    </source>
</evidence>
<dbReference type="STRING" id="670580.A0A1X6N9J3"/>
<reference evidence="7 8" key="1">
    <citation type="submission" date="2017-04" db="EMBL/GenBank/DDBJ databases">
        <title>Genome Sequence of the Model Brown-Rot Fungus Postia placenta SB12.</title>
        <authorList>
            <consortium name="DOE Joint Genome Institute"/>
            <person name="Gaskell J."/>
            <person name="Kersten P."/>
            <person name="Larrondo L.F."/>
            <person name="Canessa P."/>
            <person name="Martinez D."/>
            <person name="Hibbett D."/>
            <person name="Schmoll M."/>
            <person name="Kubicek C.P."/>
            <person name="Martinez A.T."/>
            <person name="Yadav J."/>
            <person name="Master E."/>
            <person name="Magnuson J.K."/>
            <person name="James T."/>
            <person name="Yaver D."/>
            <person name="Berka R."/>
            <person name="Labutti K."/>
            <person name="Lipzen A."/>
            <person name="Aerts A."/>
            <person name="Barry K."/>
            <person name="Henrissat B."/>
            <person name="Blanchette R."/>
            <person name="Grigoriev I."/>
            <person name="Cullen D."/>
        </authorList>
    </citation>
    <scope>NUCLEOTIDE SEQUENCE [LARGE SCALE GENOMIC DNA]</scope>
    <source>
        <strain evidence="7 8">MAD-698-R-SB12</strain>
    </source>
</reference>
<dbReference type="SMART" id="SM00066">
    <property type="entry name" value="GAL4"/>
    <property type="match status" value="1"/>
</dbReference>
<dbReference type="InterPro" id="IPR001138">
    <property type="entry name" value="Zn2Cys6_DnaBD"/>
</dbReference>
<proteinExistence type="predicted"/>
<keyword evidence="3" id="KW-0238">DNA-binding</keyword>
<dbReference type="Gene3D" id="4.10.240.10">
    <property type="entry name" value="Zn(2)-C6 fungal-type DNA-binding domain"/>
    <property type="match status" value="1"/>
</dbReference>
<dbReference type="PANTHER" id="PTHR46910:SF3">
    <property type="entry name" value="HALOTOLERANCE PROTEIN 9-RELATED"/>
    <property type="match status" value="1"/>
</dbReference>
<dbReference type="InterPro" id="IPR036864">
    <property type="entry name" value="Zn2-C6_fun-type_DNA-bd_sf"/>
</dbReference>
<dbReference type="CDD" id="cd00067">
    <property type="entry name" value="GAL4"/>
    <property type="match status" value="1"/>
</dbReference>
<dbReference type="GO" id="GO:0000981">
    <property type="term" value="F:DNA-binding transcription factor activity, RNA polymerase II-specific"/>
    <property type="evidence" value="ECO:0007669"/>
    <property type="project" value="InterPro"/>
</dbReference>
<accession>A0A1X6N9J3</accession>
<evidence type="ECO:0000256" key="3">
    <source>
        <dbReference type="ARBA" id="ARBA00023125"/>
    </source>
</evidence>
<evidence type="ECO:0000259" key="6">
    <source>
        <dbReference type="PROSITE" id="PS50048"/>
    </source>
</evidence>
<dbReference type="InterPro" id="IPR050987">
    <property type="entry name" value="AtrR-like"/>
</dbReference>
<protein>
    <recommendedName>
        <fullName evidence="6">Zn(2)-C6 fungal-type domain-containing protein</fullName>
    </recommendedName>
</protein>
<evidence type="ECO:0000256" key="2">
    <source>
        <dbReference type="ARBA" id="ARBA00022723"/>
    </source>
</evidence>
<dbReference type="RefSeq" id="XP_024341974.1">
    <property type="nucleotide sequence ID" value="XM_024476822.1"/>
</dbReference>
<evidence type="ECO:0000256" key="5">
    <source>
        <dbReference type="SAM" id="MobiDB-lite"/>
    </source>
</evidence>
<gene>
    <name evidence="7" type="ORF">POSPLADRAFT_1032028</name>
</gene>
<dbReference type="AlphaFoldDB" id="A0A1X6N9J3"/>
<dbReference type="SUPFAM" id="SSF57701">
    <property type="entry name" value="Zn2/Cys6 DNA-binding domain"/>
    <property type="match status" value="1"/>
</dbReference>
<dbReference type="GeneID" id="36321773"/>
<dbReference type="OrthoDB" id="3263880at2759"/>
<dbReference type="GO" id="GO:0005634">
    <property type="term" value="C:nucleus"/>
    <property type="evidence" value="ECO:0007669"/>
    <property type="project" value="UniProtKB-SubCell"/>
</dbReference>
<sequence>MPPVACGACRMRRVRCDLKDLAMSASGQHPPCSNCSERGLKCVYVNFPPLISADIADRRGRDEFAEVKAVKLLRRGRRLQQVEAVYGQNSADENALHNVTPPRSGIPRLRPEFFSSPFFRRFHIQRPVLEPTEFCTRYYEFCKGNKEYLQAPGQVIALILVVWAASFGVNEYGVEELYDDSVDPRRRRDRVNEMVREILYLIDIHGILRKPSWDGIRALLLISPLTQEVQSPIERLAMYEATMSQVYTLCSLAPSSSVGSGQGDYVDALVRARIFWYAHVIDGITTGLRGGRLVLTEDDLTSFERTLPSLDDNSGASALYAISYRYATIPLRIASVCREIHAILTSPRARQSSTVDEARIHHAWETLDRCWKEFDGLRQVGTDGFVQTEDVERFIDGWQVRHTFILGMRNGEAEVLPQIFIFECHNVMREALKQRLVARPPPDNSFIPDTHPSARNRPSETVIRLHAKASAKCQDVVRQVVSTIRRNLGTQFFQFDAALVRDGCFYAGFMLAGESGNGEDVETCLHALREMRWTFAKNDDREQTVRMIYESRMTQSRSRSVSGTPIDDLLHLSSGHPYARRPLARPISVPPLSLSLCTVPSSMGSASAPSTACASTADWPTCTPPGSAGTGMYDGSVASHRGSPTSPHDGLSVDTLRSGLMGPTLLPGDSGPSARPGESSGLDQVFFFNYGAVADTAGASTLAQPSTSLPPPATDYSPTAYFDANSVVFSHSPIGQQGVCAGNIPSSGSPVRHFAETSFYR</sequence>
<name>A0A1X6N9J3_9APHY</name>
<dbReference type="PROSITE" id="PS50048">
    <property type="entry name" value="ZN2_CY6_FUNGAL_2"/>
    <property type="match status" value="1"/>
</dbReference>
<dbReference type="GO" id="GO:0008270">
    <property type="term" value="F:zinc ion binding"/>
    <property type="evidence" value="ECO:0007669"/>
    <property type="project" value="InterPro"/>
</dbReference>
<dbReference type="Proteomes" id="UP000194127">
    <property type="component" value="Unassembled WGS sequence"/>
</dbReference>
<organism evidence="7 8">
    <name type="scientific">Postia placenta MAD-698-R-SB12</name>
    <dbReference type="NCBI Taxonomy" id="670580"/>
    <lineage>
        <taxon>Eukaryota</taxon>
        <taxon>Fungi</taxon>
        <taxon>Dikarya</taxon>
        <taxon>Basidiomycota</taxon>
        <taxon>Agaricomycotina</taxon>
        <taxon>Agaricomycetes</taxon>
        <taxon>Polyporales</taxon>
        <taxon>Adustoporiaceae</taxon>
        <taxon>Rhodonia</taxon>
    </lineage>
</organism>
<feature type="region of interest" description="Disordered" evidence="5">
    <location>
        <begin position="657"/>
        <end position="678"/>
    </location>
</feature>
<evidence type="ECO:0000313" key="7">
    <source>
        <dbReference type="EMBL" id="OSX65180.1"/>
    </source>
</evidence>
<keyword evidence="4" id="KW-0539">Nucleus</keyword>
<evidence type="ECO:0000256" key="4">
    <source>
        <dbReference type="ARBA" id="ARBA00023242"/>
    </source>
</evidence>
<dbReference type="EMBL" id="KZ110593">
    <property type="protein sequence ID" value="OSX65180.1"/>
    <property type="molecule type" value="Genomic_DNA"/>
</dbReference>
<dbReference type="CDD" id="cd12148">
    <property type="entry name" value="fungal_TF_MHR"/>
    <property type="match status" value="1"/>
</dbReference>
<keyword evidence="2" id="KW-0479">Metal-binding</keyword>
<dbReference type="PANTHER" id="PTHR46910">
    <property type="entry name" value="TRANSCRIPTION FACTOR PDR1"/>
    <property type="match status" value="1"/>
</dbReference>